<keyword evidence="8" id="KW-1185">Reference proteome</keyword>
<evidence type="ECO:0000313" key="8">
    <source>
        <dbReference type="Proteomes" id="UP000479043"/>
    </source>
</evidence>
<feature type="transmembrane region" description="Helical" evidence="6">
    <location>
        <begin position="6"/>
        <end position="29"/>
    </location>
</feature>
<dbReference type="Pfam" id="PF01810">
    <property type="entry name" value="LysE"/>
    <property type="match status" value="1"/>
</dbReference>
<keyword evidence="4 6" id="KW-1133">Transmembrane helix</keyword>
<dbReference type="InterPro" id="IPR001123">
    <property type="entry name" value="LeuE-type"/>
</dbReference>
<sequence>MIDPVTLLAFIPAALALNLTPGADMMFCLGQGLRSGPKAAVAASAGISAGAFFHAAAAGLGLSALIAALPWAFDAIRWLGVAYLLWLALQSLRGGAVASDAPPVRAARAFRDGLLVNLTNPKVILFVLAFVPQFVDPANGAVLGQFMIFGAVLSFGGFIINALVGLFAGGLGRQLTGNPVFARWLGRISAGIFAGLALRLALLEKG</sequence>
<keyword evidence="2" id="KW-1003">Cell membrane</keyword>
<comment type="subcellular location">
    <subcellularLocation>
        <location evidence="1">Cell membrane</location>
        <topology evidence="1">Multi-pass membrane protein</topology>
    </subcellularLocation>
</comment>
<keyword evidence="5 6" id="KW-0472">Membrane</keyword>
<feature type="transmembrane region" description="Helical" evidence="6">
    <location>
        <begin position="184"/>
        <end position="202"/>
    </location>
</feature>
<proteinExistence type="predicted"/>
<evidence type="ECO:0000256" key="1">
    <source>
        <dbReference type="ARBA" id="ARBA00004651"/>
    </source>
</evidence>
<evidence type="ECO:0000256" key="3">
    <source>
        <dbReference type="ARBA" id="ARBA00022692"/>
    </source>
</evidence>
<feature type="transmembrane region" description="Helical" evidence="6">
    <location>
        <begin position="41"/>
        <end position="69"/>
    </location>
</feature>
<dbReference type="EMBL" id="WWEN01000010">
    <property type="protein sequence ID" value="MYM57270.1"/>
    <property type="molecule type" value="Genomic_DNA"/>
</dbReference>
<dbReference type="GO" id="GO:0005886">
    <property type="term" value="C:plasma membrane"/>
    <property type="evidence" value="ECO:0007669"/>
    <property type="project" value="UniProtKB-SubCell"/>
</dbReference>
<comment type="caution">
    <text evidence="7">The sequence shown here is derived from an EMBL/GenBank/DDBJ whole genome shotgun (WGS) entry which is preliminary data.</text>
</comment>
<dbReference type="Proteomes" id="UP000479043">
    <property type="component" value="Unassembled WGS sequence"/>
</dbReference>
<evidence type="ECO:0000256" key="6">
    <source>
        <dbReference type="SAM" id="Phobius"/>
    </source>
</evidence>
<dbReference type="PANTHER" id="PTHR30086:SF20">
    <property type="entry name" value="ARGININE EXPORTER PROTEIN ARGO-RELATED"/>
    <property type="match status" value="1"/>
</dbReference>
<dbReference type="AlphaFoldDB" id="A0A6L8LRN2"/>
<accession>A0A6L8LRN2</accession>
<protein>
    <submittedName>
        <fullName evidence="7">LysE family transporter</fullName>
    </submittedName>
</protein>
<evidence type="ECO:0000256" key="5">
    <source>
        <dbReference type="ARBA" id="ARBA00023136"/>
    </source>
</evidence>
<reference evidence="7 8" key="1">
    <citation type="submission" date="2020-01" db="EMBL/GenBank/DDBJ databases">
        <authorList>
            <person name="Chen S."/>
        </authorList>
    </citation>
    <scope>NUCLEOTIDE SEQUENCE [LARGE SCALE GENOMIC DNA]</scope>
    <source>
        <strain evidence="7 8">GS-10</strain>
    </source>
</reference>
<evidence type="ECO:0000256" key="2">
    <source>
        <dbReference type="ARBA" id="ARBA00022475"/>
    </source>
</evidence>
<feature type="transmembrane region" description="Helical" evidence="6">
    <location>
        <begin position="147"/>
        <end position="172"/>
    </location>
</feature>
<feature type="transmembrane region" description="Helical" evidence="6">
    <location>
        <begin position="113"/>
        <end position="135"/>
    </location>
</feature>
<gene>
    <name evidence="7" type="ORF">GR167_18275</name>
</gene>
<evidence type="ECO:0000313" key="7">
    <source>
        <dbReference type="EMBL" id="MYM57270.1"/>
    </source>
</evidence>
<organism evidence="7 8">
    <name type="scientific">Thalassovita mangrovi</name>
    <dbReference type="NCBI Taxonomy" id="2692236"/>
    <lineage>
        <taxon>Bacteria</taxon>
        <taxon>Pseudomonadati</taxon>
        <taxon>Pseudomonadota</taxon>
        <taxon>Alphaproteobacteria</taxon>
        <taxon>Rhodobacterales</taxon>
        <taxon>Roseobacteraceae</taxon>
        <taxon>Thalassovita</taxon>
    </lineage>
</organism>
<dbReference type="PANTHER" id="PTHR30086">
    <property type="entry name" value="ARGININE EXPORTER PROTEIN ARGO"/>
    <property type="match status" value="1"/>
</dbReference>
<dbReference type="GO" id="GO:0015171">
    <property type="term" value="F:amino acid transmembrane transporter activity"/>
    <property type="evidence" value="ECO:0007669"/>
    <property type="project" value="TreeGrafter"/>
</dbReference>
<dbReference type="RefSeq" id="WP_160975177.1">
    <property type="nucleotide sequence ID" value="NZ_WWEN01000010.1"/>
</dbReference>
<dbReference type="PIRSF" id="PIRSF006324">
    <property type="entry name" value="LeuE"/>
    <property type="match status" value="1"/>
</dbReference>
<keyword evidence="3 6" id="KW-0812">Transmembrane</keyword>
<evidence type="ECO:0000256" key="4">
    <source>
        <dbReference type="ARBA" id="ARBA00022989"/>
    </source>
</evidence>
<name>A0A6L8LRN2_9RHOB</name>